<dbReference type="InterPro" id="IPR012340">
    <property type="entry name" value="NA-bd_OB-fold"/>
</dbReference>
<proteinExistence type="inferred from homology"/>
<dbReference type="PROSITE" id="PS51192">
    <property type="entry name" value="HELICASE_ATP_BIND_1"/>
    <property type="match status" value="1"/>
</dbReference>
<dbReference type="InterPro" id="IPR033454">
    <property type="entry name" value="RecG_wedge"/>
</dbReference>
<dbReference type="PROSITE" id="PS51194">
    <property type="entry name" value="HELICASE_CTER"/>
    <property type="match status" value="1"/>
</dbReference>
<dbReference type="EMBL" id="PCQY01000018">
    <property type="protein sequence ID" value="PIP04653.1"/>
    <property type="molecule type" value="Genomic_DNA"/>
</dbReference>
<dbReference type="Pfam" id="PF00271">
    <property type="entry name" value="Helicase_C"/>
    <property type="match status" value="1"/>
</dbReference>
<dbReference type="SMART" id="SM00487">
    <property type="entry name" value="DEXDc"/>
    <property type="match status" value="1"/>
</dbReference>
<evidence type="ECO:0000313" key="18">
    <source>
        <dbReference type="EMBL" id="PIP04653.1"/>
    </source>
</evidence>
<keyword evidence="5 15" id="KW-0378">Hydrolase</keyword>
<comment type="function">
    <text evidence="15">Plays a critical role in recombination and DNA repair. Helps process Holliday junction intermediates to mature products by catalyzing branch migration. Has replication fork regression activity, unwinds stalled or blocked replication forks to make a HJ that can be resolved. Has a DNA unwinding activity characteristic of a DNA helicase with 3'-5' polarity.</text>
</comment>
<evidence type="ECO:0000256" key="15">
    <source>
        <dbReference type="RuleBase" id="RU363016"/>
    </source>
</evidence>
<keyword evidence="6 15" id="KW-0347">Helicase</keyword>
<keyword evidence="3 15" id="KW-0547">Nucleotide-binding</keyword>
<dbReference type="InterPro" id="IPR014001">
    <property type="entry name" value="Helicase_ATP-bd"/>
</dbReference>
<dbReference type="NCBIfam" id="NF008168">
    <property type="entry name" value="PRK10917.2-2"/>
    <property type="match status" value="1"/>
</dbReference>
<evidence type="ECO:0000259" key="17">
    <source>
        <dbReference type="PROSITE" id="PS51194"/>
    </source>
</evidence>
<dbReference type="GO" id="GO:0016887">
    <property type="term" value="F:ATP hydrolysis activity"/>
    <property type="evidence" value="ECO:0007669"/>
    <property type="project" value="RHEA"/>
</dbReference>
<accession>A0A2G9XDT6</accession>
<keyword evidence="4 15" id="KW-0227">DNA damage</keyword>
<keyword evidence="10 15" id="KW-0234">DNA repair</keyword>
<evidence type="ECO:0000256" key="2">
    <source>
        <dbReference type="ARBA" id="ARBA00017846"/>
    </source>
</evidence>
<sequence length="676" mass="76949">MKLTDSVTAIPLIGEKYQKLLNKLDIKTVEDLLYHFPFRYNDFSNIKKISELLVDETATVYGSIESIKNIFTKNRKKITKAMLTDETGKMELVWFNQFFLTKSIKAKSSVGISGTVENMDGKLAFLSPEYEIVKGQTPTHTGRLTPVYPETRGITSKWLRSKIKKTLDFYKEADIEFLPQKILKDRNYPSLNTSLNFIHFPNSQKDIEQSLKRFGFEELFLLNLKSQQRKKSWQGRELAQKIDLPQNIKKTVDTFVQKLPFKLTNAQTKVSEQIINDLTKLKPMNRLLEGDVGSGKTIVAAIALLITALNKRQAILAVPTELLAAQHYTTLTNLFEHFGIEIGLLTSSKKINNQSCQILIGTHALLYSKINLQNLALVIIDEQHRFGVEQRAKFLQTIETSKTPHLLTMTATPIPRSLALTIYGDLDLSVIDELPKKRKKVTTWLVPSKKRDGAYNWIKEKIAKERAQVFVVCPLIEESEAESMRNVKSAKEEYEKLKKIFSDFSVGLVHGKVKTKEKDKIMQDFKEKKYDILVATPVVEVGIDIPNASIIIIETAERFGLASLHQLRGRVGRSGIKSYCLLFSDSFYASQNRLKYMAEIHNGIKLAEIDLKFRGPGDAFGTHQHGILKLKVADIFNTKLLAESKDYAENYYKNLDKHPKLKNKLQQSTKISVSPN</sequence>
<dbReference type="InterPro" id="IPR045562">
    <property type="entry name" value="RecG_dom3_C"/>
</dbReference>
<evidence type="ECO:0000256" key="3">
    <source>
        <dbReference type="ARBA" id="ARBA00022741"/>
    </source>
</evidence>
<evidence type="ECO:0000256" key="6">
    <source>
        <dbReference type="ARBA" id="ARBA00022806"/>
    </source>
</evidence>
<evidence type="ECO:0000256" key="11">
    <source>
        <dbReference type="ARBA" id="ARBA00023235"/>
    </source>
</evidence>
<evidence type="ECO:0000256" key="8">
    <source>
        <dbReference type="ARBA" id="ARBA00023125"/>
    </source>
</evidence>
<dbReference type="Gene3D" id="2.40.50.140">
    <property type="entry name" value="Nucleic acid-binding proteins"/>
    <property type="match status" value="1"/>
</dbReference>
<dbReference type="GO" id="GO:0006281">
    <property type="term" value="P:DNA repair"/>
    <property type="evidence" value="ECO:0007669"/>
    <property type="project" value="UniProtKB-UniRule"/>
</dbReference>
<protein>
    <recommendedName>
        <fullName evidence="2 15">ATP-dependent DNA helicase RecG</fullName>
        <ecNumber evidence="13 15">5.6.2.4</ecNumber>
    </recommendedName>
</protein>
<dbReference type="PANTHER" id="PTHR47964:SF1">
    <property type="entry name" value="ATP-DEPENDENT DNA HELICASE HOMOLOG RECG, CHLOROPLASTIC"/>
    <property type="match status" value="1"/>
</dbReference>
<evidence type="ECO:0000256" key="9">
    <source>
        <dbReference type="ARBA" id="ARBA00023172"/>
    </source>
</evidence>
<keyword evidence="7 15" id="KW-0067">ATP-binding</keyword>
<reference evidence="18 19" key="1">
    <citation type="submission" date="2017-09" db="EMBL/GenBank/DDBJ databases">
        <title>Depth-based differentiation of microbial function through sediment-hosted aquifers and enrichment of novel symbionts in the deep terrestrial subsurface.</title>
        <authorList>
            <person name="Probst A.J."/>
            <person name="Ladd B."/>
            <person name="Jarett J.K."/>
            <person name="Geller-Mcgrath D.E."/>
            <person name="Sieber C.M."/>
            <person name="Emerson J.B."/>
            <person name="Anantharaman K."/>
            <person name="Thomas B.C."/>
            <person name="Malmstrom R."/>
            <person name="Stieglmeier M."/>
            <person name="Klingl A."/>
            <person name="Woyke T."/>
            <person name="Ryan C.M."/>
            <person name="Banfield J.F."/>
        </authorList>
    </citation>
    <scope>NUCLEOTIDE SEQUENCE [LARGE SCALE GENOMIC DNA]</scope>
    <source>
        <strain evidence="18">CG23_combo_of_CG06-09_8_20_14_all_40_14</strain>
    </source>
</reference>
<dbReference type="GO" id="GO:0006310">
    <property type="term" value="P:DNA recombination"/>
    <property type="evidence" value="ECO:0007669"/>
    <property type="project" value="UniProtKB-UniRule"/>
</dbReference>
<dbReference type="InterPro" id="IPR011545">
    <property type="entry name" value="DEAD/DEAH_box_helicase_dom"/>
</dbReference>
<dbReference type="EC" id="5.6.2.4" evidence="13 15"/>
<comment type="catalytic activity">
    <reaction evidence="14 15">
        <text>ATP + H2O = ADP + phosphate + H(+)</text>
        <dbReference type="Rhea" id="RHEA:13065"/>
        <dbReference type="ChEBI" id="CHEBI:15377"/>
        <dbReference type="ChEBI" id="CHEBI:15378"/>
        <dbReference type="ChEBI" id="CHEBI:30616"/>
        <dbReference type="ChEBI" id="CHEBI:43474"/>
        <dbReference type="ChEBI" id="CHEBI:456216"/>
        <dbReference type="EC" id="5.6.2.4"/>
    </reaction>
</comment>
<dbReference type="InterPro" id="IPR027417">
    <property type="entry name" value="P-loop_NTPase"/>
</dbReference>
<dbReference type="GO" id="GO:0043138">
    <property type="term" value="F:3'-5' DNA helicase activity"/>
    <property type="evidence" value="ECO:0007669"/>
    <property type="project" value="UniProtKB-EC"/>
</dbReference>
<feature type="domain" description="Helicase ATP-binding" evidence="16">
    <location>
        <begin position="277"/>
        <end position="431"/>
    </location>
</feature>
<organism evidence="18 19">
    <name type="scientific">candidate division WWE3 bacterium CG23_combo_of_CG06-09_8_20_14_all_40_14</name>
    <dbReference type="NCBI Taxonomy" id="1975095"/>
    <lineage>
        <taxon>Bacteria</taxon>
        <taxon>Katanobacteria</taxon>
    </lineage>
</organism>
<dbReference type="PANTHER" id="PTHR47964">
    <property type="entry name" value="ATP-DEPENDENT DNA HELICASE HOMOLOG RECG, CHLOROPLASTIC"/>
    <property type="match status" value="1"/>
</dbReference>
<name>A0A2G9XDT6_UNCKA</name>
<dbReference type="Gene3D" id="3.40.50.300">
    <property type="entry name" value="P-loop containing nucleotide triphosphate hydrolases"/>
    <property type="match status" value="2"/>
</dbReference>
<dbReference type="SUPFAM" id="SSF50249">
    <property type="entry name" value="Nucleic acid-binding proteins"/>
    <property type="match status" value="1"/>
</dbReference>
<dbReference type="InterPro" id="IPR047112">
    <property type="entry name" value="RecG/Mfd"/>
</dbReference>
<dbReference type="Pfam" id="PF00270">
    <property type="entry name" value="DEAD"/>
    <property type="match status" value="1"/>
</dbReference>
<evidence type="ECO:0000256" key="7">
    <source>
        <dbReference type="ARBA" id="ARBA00022840"/>
    </source>
</evidence>
<evidence type="ECO:0000256" key="5">
    <source>
        <dbReference type="ARBA" id="ARBA00022801"/>
    </source>
</evidence>
<comment type="similarity">
    <text evidence="1 15">Belongs to the helicase family. RecG subfamily.</text>
</comment>
<dbReference type="Pfam" id="PF17191">
    <property type="entry name" value="RecG_wedge"/>
    <property type="match status" value="1"/>
</dbReference>
<keyword evidence="8" id="KW-0238">DNA-binding</keyword>
<dbReference type="GO" id="GO:0005524">
    <property type="term" value="F:ATP binding"/>
    <property type="evidence" value="ECO:0007669"/>
    <property type="project" value="UniProtKB-KW"/>
</dbReference>
<dbReference type="Proteomes" id="UP000231388">
    <property type="component" value="Unassembled WGS sequence"/>
</dbReference>
<dbReference type="NCBIfam" id="NF008165">
    <property type="entry name" value="PRK10917.1-3"/>
    <property type="match status" value="1"/>
</dbReference>
<dbReference type="NCBIfam" id="TIGR00643">
    <property type="entry name" value="recG"/>
    <property type="match status" value="1"/>
</dbReference>
<comment type="caution">
    <text evidence="18">The sequence shown here is derived from an EMBL/GenBank/DDBJ whole genome shotgun (WGS) entry which is preliminary data.</text>
</comment>
<dbReference type="GO" id="GO:0003677">
    <property type="term" value="F:DNA binding"/>
    <property type="evidence" value="ECO:0007669"/>
    <property type="project" value="UniProtKB-KW"/>
</dbReference>
<keyword evidence="9 15" id="KW-0233">DNA recombination</keyword>
<gene>
    <name evidence="18" type="ORF">COX53_01420</name>
</gene>
<keyword evidence="11" id="KW-0413">Isomerase</keyword>
<evidence type="ECO:0000256" key="10">
    <source>
        <dbReference type="ARBA" id="ARBA00023204"/>
    </source>
</evidence>
<evidence type="ECO:0000259" key="16">
    <source>
        <dbReference type="PROSITE" id="PS51192"/>
    </source>
</evidence>
<evidence type="ECO:0000313" key="19">
    <source>
        <dbReference type="Proteomes" id="UP000231388"/>
    </source>
</evidence>
<evidence type="ECO:0000256" key="14">
    <source>
        <dbReference type="ARBA" id="ARBA00048988"/>
    </source>
</evidence>
<evidence type="ECO:0000256" key="4">
    <source>
        <dbReference type="ARBA" id="ARBA00022763"/>
    </source>
</evidence>
<dbReference type="SMART" id="SM00490">
    <property type="entry name" value="HELICc"/>
    <property type="match status" value="1"/>
</dbReference>
<evidence type="ECO:0000256" key="12">
    <source>
        <dbReference type="ARBA" id="ARBA00034617"/>
    </source>
</evidence>
<comment type="catalytic activity">
    <reaction evidence="12 15">
        <text>Couples ATP hydrolysis with the unwinding of duplex DNA by translocating in the 3'-5' direction.</text>
        <dbReference type="EC" id="5.6.2.4"/>
    </reaction>
</comment>
<dbReference type="InterPro" id="IPR001650">
    <property type="entry name" value="Helicase_C-like"/>
</dbReference>
<dbReference type="InterPro" id="IPR004609">
    <property type="entry name" value="ATP-dep_DNA_helicase_RecG"/>
</dbReference>
<dbReference type="Pfam" id="PF19833">
    <property type="entry name" value="RecG_dom3_C"/>
    <property type="match status" value="1"/>
</dbReference>
<dbReference type="CDD" id="cd04488">
    <property type="entry name" value="RecG_wedge_OBF"/>
    <property type="match status" value="1"/>
</dbReference>
<evidence type="ECO:0000256" key="1">
    <source>
        <dbReference type="ARBA" id="ARBA00007504"/>
    </source>
</evidence>
<dbReference type="AlphaFoldDB" id="A0A2G9XDT6"/>
<feature type="domain" description="Helicase C-terminal" evidence="17">
    <location>
        <begin position="450"/>
        <end position="617"/>
    </location>
</feature>
<evidence type="ECO:0000256" key="13">
    <source>
        <dbReference type="ARBA" id="ARBA00034808"/>
    </source>
</evidence>
<dbReference type="SUPFAM" id="SSF52540">
    <property type="entry name" value="P-loop containing nucleoside triphosphate hydrolases"/>
    <property type="match status" value="1"/>
</dbReference>